<proteinExistence type="inferred from homology"/>
<dbReference type="InterPro" id="IPR008949">
    <property type="entry name" value="Isoprenoid_synthase_dom_sf"/>
</dbReference>
<name>A0A4Q9M7X1_9APHY</name>
<evidence type="ECO:0000256" key="4">
    <source>
        <dbReference type="ARBA" id="ARBA00006706"/>
    </source>
</evidence>
<evidence type="ECO:0000256" key="7">
    <source>
        <dbReference type="ARBA" id="ARBA00022516"/>
    </source>
</evidence>
<dbReference type="AlphaFoldDB" id="A0A4Q9M7X1"/>
<comment type="pathway">
    <text evidence="2">Isoprenoid biosynthesis; geranyl diphosphate biosynthesis; geranyl diphosphate from dimethylallyl diphosphate and isopentenyl diphosphate: step 1/1.</text>
</comment>
<dbReference type="CDD" id="cd00685">
    <property type="entry name" value="Trans_IPPS_HT"/>
    <property type="match status" value="1"/>
</dbReference>
<dbReference type="Gene3D" id="1.10.600.10">
    <property type="entry name" value="Farnesyl Diphosphate Synthase"/>
    <property type="match status" value="1"/>
</dbReference>
<keyword evidence="8 16" id="KW-0808">Transferase</keyword>
<evidence type="ECO:0000256" key="10">
    <source>
        <dbReference type="ARBA" id="ARBA00022842"/>
    </source>
</evidence>
<comment type="similarity">
    <text evidence="4 16">Belongs to the FPP/GGPP synthase family.</text>
</comment>
<evidence type="ECO:0000256" key="5">
    <source>
        <dbReference type="ARBA" id="ARBA00012439"/>
    </source>
</evidence>
<dbReference type="InterPro" id="IPR000092">
    <property type="entry name" value="Polyprenyl_synt"/>
</dbReference>
<evidence type="ECO:0000313" key="17">
    <source>
        <dbReference type="EMBL" id="TBU21952.1"/>
    </source>
</evidence>
<evidence type="ECO:0000256" key="1">
    <source>
        <dbReference type="ARBA" id="ARBA00001946"/>
    </source>
</evidence>
<comment type="pathway">
    <text evidence="3">Isoprenoid biosynthesis; farnesyl diphosphate biosynthesis; farnesyl diphosphate from geranyl diphosphate and isopentenyl diphosphate: step 1/1.</text>
</comment>
<dbReference type="InterPro" id="IPR039702">
    <property type="entry name" value="FPS1-like"/>
</dbReference>
<dbReference type="EC" id="2.5.1.10" evidence="5"/>
<dbReference type="EMBL" id="ML143566">
    <property type="protein sequence ID" value="TBU21952.1"/>
    <property type="molecule type" value="Genomic_DNA"/>
</dbReference>
<dbReference type="OrthoDB" id="10257492at2759"/>
<reference evidence="17" key="1">
    <citation type="submission" date="2019-01" db="EMBL/GenBank/DDBJ databases">
        <title>Draft genome sequences of three monokaryotic isolates of the white-rot basidiomycete fungus Dichomitus squalens.</title>
        <authorList>
            <consortium name="DOE Joint Genome Institute"/>
            <person name="Lopez S.C."/>
            <person name="Andreopoulos B."/>
            <person name="Pangilinan J."/>
            <person name="Lipzen A."/>
            <person name="Riley R."/>
            <person name="Ahrendt S."/>
            <person name="Ng V."/>
            <person name="Barry K."/>
            <person name="Daum C."/>
            <person name="Grigoriev I.V."/>
            <person name="Hilden K.S."/>
            <person name="Makela M.R."/>
            <person name="de Vries R.P."/>
        </authorList>
    </citation>
    <scope>NUCLEOTIDE SEQUENCE [LARGE SCALE GENOMIC DNA]</scope>
    <source>
        <strain evidence="17">OM18370.1</strain>
    </source>
</reference>
<evidence type="ECO:0000256" key="13">
    <source>
        <dbReference type="ARBA" id="ARBA00032424"/>
    </source>
</evidence>
<evidence type="ECO:0000256" key="2">
    <source>
        <dbReference type="ARBA" id="ARBA00004932"/>
    </source>
</evidence>
<dbReference type="GO" id="GO:0004337">
    <property type="term" value="F:(2E,6E)-farnesyl diphosphate synthase activity"/>
    <property type="evidence" value="ECO:0007669"/>
    <property type="project" value="UniProtKB-EC"/>
</dbReference>
<comment type="cofactor">
    <cofactor evidence="1">
        <name>Mg(2+)</name>
        <dbReference type="ChEBI" id="CHEBI:18420"/>
    </cofactor>
</comment>
<keyword evidence="10" id="KW-0460">Magnesium</keyword>
<dbReference type="PANTHER" id="PTHR11525:SF0">
    <property type="entry name" value="FARNESYL PYROPHOSPHATE SYNTHASE"/>
    <property type="match status" value="1"/>
</dbReference>
<dbReference type="PROSITE" id="PS00723">
    <property type="entry name" value="POLYPRENYL_SYNTHASE_1"/>
    <property type="match status" value="1"/>
</dbReference>
<dbReference type="EC" id="2.5.1.1" evidence="6"/>
<dbReference type="GO" id="GO:0004161">
    <property type="term" value="F:dimethylallyltranstransferase activity"/>
    <property type="evidence" value="ECO:0007669"/>
    <property type="project" value="UniProtKB-EC"/>
</dbReference>
<dbReference type="SUPFAM" id="SSF48576">
    <property type="entry name" value="Terpenoid synthases"/>
    <property type="match status" value="1"/>
</dbReference>
<accession>A0A4Q9M7X1</accession>
<evidence type="ECO:0000256" key="6">
    <source>
        <dbReference type="ARBA" id="ARBA00012833"/>
    </source>
</evidence>
<sequence length="360" mass="41183">MADAKAQKRQKFESVFPVLRDELLGYLKQEGMPDDAITWFQRNLDYNVTGGKLNRGMSVVDSVEILKGRKLTDDEYFKAALLGWGVEFLQAYYLVSDDMMDQSITRRGQPCWYRVEGVNLLAINDAYLLEGSIYYLLKKHFRSEPYYVYLLDVFHDTTFQTDIGQLIDLITAPEDNVDLSKFSLAKHQKIVIFKTAYYSFYLPVALAMYMCGIPHSSTNDPYELAQKILVPLGEYFQVQDDFLDFAAPPEVLGKVGTDIIDNKCSWCVNTALAIATPAQRKVLNENYGVKDKAAEARVKALYEEIGIRKRYAEYEEGAYERIIGLIETIPTEGADVCAGDVKLKREVFKVFLDKIYKRQK</sequence>
<protein>
    <recommendedName>
        <fullName evidence="15">(2E,6E)-farnesyl diphosphate synthase</fullName>
        <ecNumber evidence="6">2.5.1.1</ecNumber>
        <ecNumber evidence="5">2.5.1.10</ecNumber>
    </recommendedName>
    <alternativeName>
        <fullName evidence="14">Dimethylallyltranstransferase</fullName>
    </alternativeName>
    <alternativeName>
        <fullName evidence="13">Farnesyl diphosphate synthase</fullName>
    </alternativeName>
    <alternativeName>
        <fullName evidence="12">Geranyltranstransferase</fullName>
    </alternativeName>
</protein>
<keyword evidence="11" id="KW-0443">Lipid metabolism</keyword>
<evidence type="ECO:0000256" key="8">
    <source>
        <dbReference type="ARBA" id="ARBA00022679"/>
    </source>
</evidence>
<organism evidence="17">
    <name type="scientific">Dichomitus squalens</name>
    <dbReference type="NCBI Taxonomy" id="114155"/>
    <lineage>
        <taxon>Eukaryota</taxon>
        <taxon>Fungi</taxon>
        <taxon>Dikarya</taxon>
        <taxon>Basidiomycota</taxon>
        <taxon>Agaricomycotina</taxon>
        <taxon>Agaricomycetes</taxon>
        <taxon>Polyporales</taxon>
        <taxon>Polyporaceae</taxon>
        <taxon>Dichomitus</taxon>
    </lineage>
</organism>
<dbReference type="PANTHER" id="PTHR11525">
    <property type="entry name" value="FARNESYL-PYROPHOSPHATE SYNTHETASE"/>
    <property type="match status" value="1"/>
</dbReference>
<dbReference type="Proteomes" id="UP000292957">
    <property type="component" value="Unassembled WGS sequence"/>
</dbReference>
<gene>
    <name evidence="17" type="ORF">BD311DRAFT_771312</name>
</gene>
<keyword evidence="7" id="KW-0444">Lipid biosynthesis</keyword>
<dbReference type="GO" id="GO:0046872">
    <property type="term" value="F:metal ion binding"/>
    <property type="evidence" value="ECO:0007669"/>
    <property type="project" value="UniProtKB-KW"/>
</dbReference>
<evidence type="ECO:0000256" key="14">
    <source>
        <dbReference type="ARBA" id="ARBA00032448"/>
    </source>
</evidence>
<evidence type="ECO:0000256" key="3">
    <source>
        <dbReference type="ARBA" id="ARBA00005035"/>
    </source>
</evidence>
<evidence type="ECO:0000256" key="9">
    <source>
        <dbReference type="ARBA" id="ARBA00022723"/>
    </source>
</evidence>
<evidence type="ECO:0000256" key="15">
    <source>
        <dbReference type="ARBA" id="ARBA00032873"/>
    </source>
</evidence>
<evidence type="ECO:0000256" key="12">
    <source>
        <dbReference type="ARBA" id="ARBA00032380"/>
    </source>
</evidence>
<dbReference type="GO" id="GO:0045337">
    <property type="term" value="P:farnesyl diphosphate biosynthetic process"/>
    <property type="evidence" value="ECO:0007669"/>
    <property type="project" value="TreeGrafter"/>
</dbReference>
<dbReference type="SFLD" id="SFLDS00005">
    <property type="entry name" value="Isoprenoid_Synthase_Type_I"/>
    <property type="match status" value="1"/>
</dbReference>
<keyword evidence="9" id="KW-0479">Metal-binding</keyword>
<evidence type="ECO:0000256" key="11">
    <source>
        <dbReference type="ARBA" id="ARBA00023098"/>
    </source>
</evidence>
<dbReference type="Pfam" id="PF00348">
    <property type="entry name" value="polyprenyl_synt"/>
    <property type="match status" value="1"/>
</dbReference>
<dbReference type="InterPro" id="IPR033749">
    <property type="entry name" value="Polyprenyl_synt_CS"/>
</dbReference>
<dbReference type="PROSITE" id="PS00444">
    <property type="entry name" value="POLYPRENYL_SYNTHASE_2"/>
    <property type="match status" value="1"/>
</dbReference>
<dbReference type="GO" id="GO:0005737">
    <property type="term" value="C:cytoplasm"/>
    <property type="evidence" value="ECO:0007669"/>
    <property type="project" value="TreeGrafter"/>
</dbReference>
<dbReference type="FunFam" id="1.10.600.10:FF:000006">
    <property type="entry name" value="Farnesyl pyrophosphate synthase"/>
    <property type="match status" value="1"/>
</dbReference>
<evidence type="ECO:0000256" key="16">
    <source>
        <dbReference type="RuleBase" id="RU004466"/>
    </source>
</evidence>